<name>H2B1B4_KAZAF</name>
<keyword evidence="3" id="KW-1185">Reference proteome</keyword>
<feature type="compositionally biased region" description="Low complexity" evidence="1">
    <location>
        <begin position="529"/>
        <end position="548"/>
    </location>
</feature>
<dbReference type="EMBL" id="HE650831">
    <property type="protein sequence ID" value="CCF60414.1"/>
    <property type="molecule type" value="Genomic_DNA"/>
</dbReference>
<dbReference type="GO" id="GO:0008157">
    <property type="term" value="F:protein phosphatase 1 binding"/>
    <property type="evidence" value="ECO:0007669"/>
    <property type="project" value="EnsemblFungi"/>
</dbReference>
<feature type="compositionally biased region" description="Polar residues" evidence="1">
    <location>
        <begin position="549"/>
        <end position="570"/>
    </location>
</feature>
<dbReference type="Proteomes" id="UP000005220">
    <property type="component" value="Chromosome 11"/>
</dbReference>
<feature type="compositionally biased region" description="Polar residues" evidence="1">
    <location>
        <begin position="509"/>
        <end position="521"/>
    </location>
</feature>
<dbReference type="AlphaFoldDB" id="H2B1B4"/>
<feature type="region of interest" description="Disordered" evidence="1">
    <location>
        <begin position="481"/>
        <end position="601"/>
    </location>
</feature>
<evidence type="ECO:0008006" key="4">
    <source>
        <dbReference type="Google" id="ProtNLM"/>
    </source>
</evidence>
<accession>H2B1B4</accession>
<dbReference type="GO" id="GO:0005737">
    <property type="term" value="C:cytoplasm"/>
    <property type="evidence" value="ECO:0007669"/>
    <property type="project" value="InterPro"/>
</dbReference>
<dbReference type="PRINTS" id="PR02082">
    <property type="entry name" value="GLC7IP4"/>
</dbReference>
<dbReference type="GeneID" id="13886603"/>
<dbReference type="GO" id="GO:0007059">
    <property type="term" value="P:chromosome segregation"/>
    <property type="evidence" value="ECO:0007669"/>
    <property type="project" value="EnsemblFungi"/>
</dbReference>
<evidence type="ECO:0000256" key="1">
    <source>
        <dbReference type="SAM" id="MobiDB-lite"/>
    </source>
</evidence>
<proteinExistence type="predicted"/>
<feature type="compositionally biased region" description="Polar residues" evidence="1">
    <location>
        <begin position="666"/>
        <end position="675"/>
    </location>
</feature>
<dbReference type="KEGG" id="kaf:KAFR_0K00590"/>
<feature type="compositionally biased region" description="Polar residues" evidence="1">
    <location>
        <begin position="588"/>
        <end position="601"/>
    </location>
</feature>
<dbReference type="InParanoid" id="H2B1B4"/>
<dbReference type="RefSeq" id="XP_003959549.1">
    <property type="nucleotide sequence ID" value="XM_003959500.1"/>
</dbReference>
<evidence type="ECO:0000313" key="3">
    <source>
        <dbReference type="Proteomes" id="UP000005220"/>
    </source>
</evidence>
<dbReference type="HOGENOM" id="CLU_021324_0_0_1"/>
<sequence length="895" mass="102122">MQERKMFAKAAAHASVPGVKYPVQLDLSEVKFIQFKTALYKLQEILRLLNLLEKNLKKSKDDNDNSKTIPLMNYILLLCEGPIFNVHPLIRKRFNLLLEFKTVKLTEVDPLLSTDTISLDYNFPVITSDNYSYVKGHIYNEDLQWKLLSSLKVISQNSLTIYNRKLRQLQLEKSSIMRKYEASGIKNGFQVHNFKINCIEDLLRPNEMSLALELAVLIKDIERDTTDKSFLKLQYQVLHKFISITNNKVLPVFKTFYNQLQKYSTKSNSSKSNNSLKDFFPNNSDFIINRIYTFLLRMYHLLNIMISFSRQIYLPSRTFFYYDTTKLRAKNVYEYEQVLVDLDKFCLIDSEDPDQDFSIRDIKHLLEKYSSTGITFQANINAGNSNSPNTVISLHQESVLKFTGTFKSYLKIISRWCVTWKFINENTSISKLERQTTSQLEKVLDERRIVDKLSYLEKQDKMKRTDSLTIGSTDSFLSPSLDSALSTAPSTPPSGNLTSDELSRKSSKETSYIFNMNSPSMLSPRKLSRNPSINTSSSINTSKTTIVNRTITTGSSGASPKISPQVSRNGSLIERQSGAPKRIRGRPRSSSLQSSFANQNKISTVRTKTNAVSYPRSNSLEVDATLNQRIVQQTVRLLVNNKPIEEKKNQEIPSLKQEPENERINNNKARSPLSNKTHKAKTCDALKSPISNGTRIGNSSLSVQILAGEKHSSNPSPVKKKADEDIHDRAVNNLVQIEEDILTSSHAEKLIFADFESEEGELQTISTSDTVKKVRFTGVPPMTDAENPKPKRKGWYKKPAVLHYPPIPPQISLIKNRITQEGIAFRTSLRDDYKNYNDQVKEKKTRNFSADKNLENESSNEKRTSMLFNLDGGLNPFKESTSQRIASKIRDKLRS</sequence>
<dbReference type="GO" id="GO:0019888">
    <property type="term" value="F:protein phosphatase regulator activity"/>
    <property type="evidence" value="ECO:0007669"/>
    <property type="project" value="EnsemblFungi"/>
</dbReference>
<dbReference type="FunCoup" id="H2B1B4">
    <property type="interactions" value="121"/>
</dbReference>
<dbReference type="eggNOG" id="ENOG502QRIU">
    <property type="taxonomic scope" value="Eukaryota"/>
</dbReference>
<reference evidence="2 3" key="1">
    <citation type="journal article" date="2011" name="Proc. Natl. Acad. Sci. U.S.A.">
        <title>Evolutionary erosion of yeast sex chromosomes by mating-type switching accidents.</title>
        <authorList>
            <person name="Gordon J.L."/>
            <person name="Armisen D."/>
            <person name="Proux-Wera E."/>
            <person name="Oheigeartaigh S.S."/>
            <person name="Byrne K.P."/>
            <person name="Wolfe K.H."/>
        </authorList>
    </citation>
    <scope>NUCLEOTIDE SEQUENCE [LARGE SCALE GENOMIC DNA]</scope>
    <source>
        <strain evidence="3">ATCC 22294 / BCRC 22015 / CBS 2517 / CECT 1963 / NBRC 1671 / NRRL Y-8276</strain>
    </source>
</reference>
<dbReference type="OrthoDB" id="3973067at2759"/>
<gene>
    <name evidence="2" type="primary">KAFR0K00590</name>
    <name evidence="2" type="ORF">KAFR_0K00590</name>
</gene>
<evidence type="ECO:0000313" key="2">
    <source>
        <dbReference type="EMBL" id="CCF60414.1"/>
    </source>
</evidence>
<organism evidence="2 3">
    <name type="scientific">Kazachstania africana (strain ATCC 22294 / BCRC 22015 / CBS 2517 / CECT 1963 / NBRC 1671 / NRRL Y-8276)</name>
    <name type="common">Yeast</name>
    <name type="synonym">Kluyveromyces africanus</name>
    <dbReference type="NCBI Taxonomy" id="1071382"/>
    <lineage>
        <taxon>Eukaryota</taxon>
        <taxon>Fungi</taxon>
        <taxon>Dikarya</taxon>
        <taxon>Ascomycota</taxon>
        <taxon>Saccharomycotina</taxon>
        <taxon>Saccharomycetes</taxon>
        <taxon>Saccharomycetales</taxon>
        <taxon>Saccharomycetaceae</taxon>
        <taxon>Kazachstania</taxon>
    </lineage>
</organism>
<protein>
    <recommendedName>
        <fullName evidence="4">GLC7-interacting protein 4</fullName>
    </recommendedName>
</protein>
<feature type="region of interest" description="Disordered" evidence="1">
    <location>
        <begin position="648"/>
        <end position="680"/>
    </location>
</feature>
<dbReference type="InterPro" id="IPR026241">
    <property type="entry name" value="GIP4"/>
</dbReference>